<dbReference type="Proteomes" id="UP001634394">
    <property type="component" value="Unassembled WGS sequence"/>
</dbReference>
<accession>A0ABD3UD24</accession>
<feature type="domain" description="Rhodanese" evidence="1">
    <location>
        <begin position="89"/>
        <end position="185"/>
    </location>
</feature>
<dbReference type="Gene3D" id="3.40.250.10">
    <property type="entry name" value="Rhodanese-like domain"/>
    <property type="match status" value="1"/>
</dbReference>
<name>A0ABD3UD24_SINWO</name>
<dbReference type="InterPro" id="IPR036873">
    <property type="entry name" value="Rhodanese-like_dom_sf"/>
</dbReference>
<dbReference type="Pfam" id="PF00581">
    <property type="entry name" value="Rhodanese"/>
    <property type="match status" value="1"/>
</dbReference>
<dbReference type="PANTHER" id="PTHR44086">
    <property type="entry name" value="THIOSULFATE SULFURTRANSFERASE RDL2, MITOCHONDRIAL-RELATED"/>
    <property type="match status" value="1"/>
</dbReference>
<proteinExistence type="predicted"/>
<evidence type="ECO:0000259" key="1">
    <source>
        <dbReference type="PROSITE" id="PS50206"/>
    </source>
</evidence>
<comment type="caution">
    <text evidence="2">The sequence shown here is derived from an EMBL/GenBank/DDBJ whole genome shotgun (WGS) entry which is preliminary data.</text>
</comment>
<evidence type="ECO:0000313" key="3">
    <source>
        <dbReference type="Proteomes" id="UP001634394"/>
    </source>
</evidence>
<sequence>MANLRRIFCVFQSAYRQVNLTRTLAAHGNRCTRAFSIRSQTITKRIRLSSVKCGDTTQFHSPRIIVRCYGSHYDKRTDLSYEDLVALINDADVQLIDVRDEKDIKEQGAFPKAVNISLCDLKEALKMDNEKFREKYHFEKPQPTDTNIVFVGYKSVKSSAALEIAHKLGYTKSRHYPGGFEEWVTKHNPS</sequence>
<organism evidence="2 3">
    <name type="scientific">Sinanodonta woodiana</name>
    <name type="common">Chinese pond mussel</name>
    <name type="synonym">Anodonta woodiana</name>
    <dbReference type="NCBI Taxonomy" id="1069815"/>
    <lineage>
        <taxon>Eukaryota</taxon>
        <taxon>Metazoa</taxon>
        <taxon>Spiralia</taxon>
        <taxon>Lophotrochozoa</taxon>
        <taxon>Mollusca</taxon>
        <taxon>Bivalvia</taxon>
        <taxon>Autobranchia</taxon>
        <taxon>Heteroconchia</taxon>
        <taxon>Palaeoheterodonta</taxon>
        <taxon>Unionida</taxon>
        <taxon>Unionoidea</taxon>
        <taxon>Unionidae</taxon>
        <taxon>Unioninae</taxon>
        <taxon>Sinanodonta</taxon>
    </lineage>
</organism>
<reference evidence="2 3" key="1">
    <citation type="submission" date="2024-11" db="EMBL/GenBank/DDBJ databases">
        <title>Chromosome-level genome assembly of the freshwater bivalve Anodonta woodiana.</title>
        <authorList>
            <person name="Chen X."/>
        </authorList>
    </citation>
    <scope>NUCLEOTIDE SEQUENCE [LARGE SCALE GENOMIC DNA]</scope>
    <source>
        <strain evidence="2">MN2024</strain>
        <tissue evidence="2">Gills</tissue>
    </source>
</reference>
<gene>
    <name evidence="2" type="ORF">ACJMK2_018330</name>
</gene>
<dbReference type="AlphaFoldDB" id="A0ABD3UD24"/>
<dbReference type="PANTHER" id="PTHR44086:SF10">
    <property type="entry name" value="THIOSULFATE SULFURTRANSFERASE_RHODANESE-LIKE DOMAIN-CONTAINING PROTEIN 3"/>
    <property type="match status" value="1"/>
</dbReference>
<evidence type="ECO:0000313" key="2">
    <source>
        <dbReference type="EMBL" id="KAL3847419.1"/>
    </source>
</evidence>
<dbReference type="PROSITE" id="PS50206">
    <property type="entry name" value="RHODANESE_3"/>
    <property type="match status" value="1"/>
</dbReference>
<dbReference type="SUPFAM" id="SSF52821">
    <property type="entry name" value="Rhodanese/Cell cycle control phosphatase"/>
    <property type="match status" value="1"/>
</dbReference>
<dbReference type="SMART" id="SM00450">
    <property type="entry name" value="RHOD"/>
    <property type="match status" value="1"/>
</dbReference>
<protein>
    <recommendedName>
        <fullName evidence="1">Rhodanese domain-containing protein</fullName>
    </recommendedName>
</protein>
<dbReference type="EMBL" id="JBJQND010000016">
    <property type="protein sequence ID" value="KAL3847419.1"/>
    <property type="molecule type" value="Genomic_DNA"/>
</dbReference>
<keyword evidence="3" id="KW-1185">Reference proteome</keyword>
<dbReference type="InterPro" id="IPR001763">
    <property type="entry name" value="Rhodanese-like_dom"/>
</dbReference>